<sequence>MAVLIVVVLVAGYGAFVYFWAGGRLRTTEAFSGDGRAKAGKGTDWLLIGSDSRSDLTAEQRRKLHVGGGQGLNTDTLMIVHYGDSGPYLVSIPRDSYVEIPGHGHNKINAAYALGGAKLLTRTVEQATGLRLDHYAEVDFLGFVDVVDALGGVRICVPKGGLHDKHSGADFAAGCRQMDGVQALAYVRARYTDPQGDLGRVKRQRQLVSAVADKAFSAPVVLNPWKQIPFLRTSLDALTVDKGTGTGTLVGLGREMKKLSDGDGATTTVPIAAEPQISGVGDVVEWDTSKADDLFGALREDTPIPTSGTN</sequence>
<dbReference type="InterPro" id="IPR004474">
    <property type="entry name" value="LytR_CpsA_psr"/>
</dbReference>
<evidence type="ECO:0000256" key="1">
    <source>
        <dbReference type="ARBA" id="ARBA00006068"/>
    </source>
</evidence>
<evidence type="ECO:0000313" key="3">
    <source>
        <dbReference type="EMBL" id="OON76018.1"/>
    </source>
</evidence>
<accession>A0A1V4A4W5</accession>
<reference evidence="3 4" key="1">
    <citation type="submission" date="2017-02" db="EMBL/GenBank/DDBJ databases">
        <title>Draft Genome Sequence of Streptomyces tsukubaensis F601, a Producer of the immunosuppressant tacrolimus FK506.</title>
        <authorList>
            <person name="Zong G."/>
            <person name="Zhong C."/>
            <person name="Fu J."/>
            <person name="Qin R."/>
            <person name="Cao G."/>
        </authorList>
    </citation>
    <scope>NUCLEOTIDE SEQUENCE [LARGE SCALE GENOMIC DNA]</scope>
    <source>
        <strain evidence="3 4">F601</strain>
    </source>
</reference>
<feature type="domain" description="Cell envelope-related transcriptional attenuator" evidence="2">
    <location>
        <begin position="73"/>
        <end position="215"/>
    </location>
</feature>
<comment type="caution">
    <text evidence="3">The sequence shown here is derived from an EMBL/GenBank/DDBJ whole genome shotgun (WGS) entry which is preliminary data.</text>
</comment>
<dbReference type="Proteomes" id="UP000190539">
    <property type="component" value="Unassembled WGS sequence"/>
</dbReference>
<dbReference type="PANTHER" id="PTHR33392:SF6">
    <property type="entry name" value="POLYISOPRENYL-TEICHOIC ACID--PEPTIDOGLYCAN TEICHOIC ACID TRANSFERASE TAGU"/>
    <property type="match status" value="1"/>
</dbReference>
<dbReference type="EMBL" id="MVFC01000020">
    <property type="protein sequence ID" value="OON76018.1"/>
    <property type="molecule type" value="Genomic_DNA"/>
</dbReference>
<evidence type="ECO:0000313" key="4">
    <source>
        <dbReference type="Proteomes" id="UP000190539"/>
    </source>
</evidence>
<name>A0A1V4A4W5_9ACTN</name>
<dbReference type="NCBIfam" id="TIGR00350">
    <property type="entry name" value="lytR_cpsA_psr"/>
    <property type="match status" value="1"/>
</dbReference>
<organism evidence="3 4">
    <name type="scientific">Streptomyces tsukubensis</name>
    <dbReference type="NCBI Taxonomy" id="83656"/>
    <lineage>
        <taxon>Bacteria</taxon>
        <taxon>Bacillati</taxon>
        <taxon>Actinomycetota</taxon>
        <taxon>Actinomycetes</taxon>
        <taxon>Kitasatosporales</taxon>
        <taxon>Streptomycetaceae</taxon>
        <taxon>Streptomyces</taxon>
    </lineage>
</organism>
<dbReference type="Gene3D" id="3.40.630.190">
    <property type="entry name" value="LCP protein"/>
    <property type="match status" value="1"/>
</dbReference>
<dbReference type="AlphaFoldDB" id="A0A1V4A4W5"/>
<proteinExistence type="inferred from homology"/>
<keyword evidence="4" id="KW-1185">Reference proteome</keyword>
<protein>
    <submittedName>
        <fullName evidence="3">Transcriptional regulator</fullName>
    </submittedName>
</protein>
<comment type="similarity">
    <text evidence="1">Belongs to the LytR/CpsA/Psr (LCP) family.</text>
</comment>
<dbReference type="InterPro" id="IPR050922">
    <property type="entry name" value="LytR/CpsA/Psr_CW_biosynth"/>
</dbReference>
<dbReference type="STRING" id="83656.B1H18_21620"/>
<gene>
    <name evidence="3" type="ORF">B1H18_21620</name>
</gene>
<dbReference type="PANTHER" id="PTHR33392">
    <property type="entry name" value="POLYISOPRENYL-TEICHOIC ACID--PEPTIDOGLYCAN TEICHOIC ACID TRANSFERASE TAGU"/>
    <property type="match status" value="1"/>
</dbReference>
<dbReference type="Pfam" id="PF03816">
    <property type="entry name" value="LytR_cpsA_psr"/>
    <property type="match status" value="1"/>
</dbReference>
<evidence type="ECO:0000259" key="2">
    <source>
        <dbReference type="Pfam" id="PF03816"/>
    </source>
</evidence>